<name>A0AAE6YDC6_STRAT</name>
<proteinExistence type="predicted"/>
<protein>
    <submittedName>
        <fullName evidence="2">Uncharacterized protein</fullName>
    </submittedName>
</protein>
<gene>
    <name evidence="1" type="ORF">AFM16_31885</name>
    <name evidence="2" type="ORF">HCX60_32440</name>
</gene>
<organism evidence="2 4">
    <name type="scientific">Streptomyces antibioticus</name>
    <dbReference type="NCBI Taxonomy" id="1890"/>
    <lineage>
        <taxon>Bacteria</taxon>
        <taxon>Bacillati</taxon>
        <taxon>Actinomycetota</taxon>
        <taxon>Actinomycetes</taxon>
        <taxon>Kitasatosporales</taxon>
        <taxon>Streptomycetaceae</taxon>
        <taxon>Streptomyces</taxon>
    </lineage>
</organism>
<dbReference type="Proteomes" id="UP000502504">
    <property type="component" value="Chromosome"/>
</dbReference>
<reference evidence="2 4" key="2">
    <citation type="submission" date="2020-03" db="EMBL/GenBank/DDBJ databases">
        <title>Is there a link between lipid content and antibiotic production in Streptomyces?</title>
        <authorList>
            <person name="David M."/>
            <person name="Lejeune C."/>
            <person name="Abreu S."/>
            <person name="Thibessard A."/>
            <person name="Leblond P."/>
            <person name="Chaminade P."/>
            <person name="Virolle M.-J."/>
        </authorList>
    </citation>
    <scope>NUCLEOTIDE SEQUENCE [LARGE SCALE GENOMIC DNA]</scope>
    <source>
        <strain evidence="2 4">DSM 41481</strain>
    </source>
</reference>
<evidence type="ECO:0000313" key="3">
    <source>
        <dbReference type="Proteomes" id="UP000190306"/>
    </source>
</evidence>
<dbReference type="EMBL" id="CP050692">
    <property type="protein sequence ID" value="QIT47665.1"/>
    <property type="molecule type" value="Genomic_DNA"/>
</dbReference>
<dbReference type="AlphaFoldDB" id="A0AAE6YDC6"/>
<reference evidence="1 3" key="1">
    <citation type="submission" date="2015-07" db="EMBL/GenBank/DDBJ databases">
        <title>Draft Genome Sequence of Streptomyces antibioticus, IMRU 3720 reveals insights in the evolution of actinomycin biosynthetic gene clusters in Streptomyces.</title>
        <authorList>
            <person name="Crnovcic I."/>
            <person name="Ruckert C."/>
            <person name="Kalinowksi J."/>
            <person name="Keller U."/>
        </authorList>
    </citation>
    <scope>NUCLEOTIDE SEQUENCE [LARGE SCALE GENOMIC DNA]</scope>
    <source>
        <strain evidence="1 3">DSM 41481</strain>
    </source>
</reference>
<evidence type="ECO:0000313" key="2">
    <source>
        <dbReference type="EMBL" id="QIT47665.1"/>
    </source>
</evidence>
<dbReference type="RefSeq" id="WP_078636019.1">
    <property type="nucleotide sequence ID" value="NZ_CM007717.1"/>
</dbReference>
<evidence type="ECO:0000313" key="4">
    <source>
        <dbReference type="Proteomes" id="UP000502504"/>
    </source>
</evidence>
<dbReference type="EMBL" id="LHQL01000014">
    <property type="protein sequence ID" value="OOQ47342.1"/>
    <property type="molecule type" value="Genomic_DNA"/>
</dbReference>
<sequence length="413" mass="40584">MSFPEGVETVEVSAGAAGYRGLDGTVYAGRLRFTPSVPRVVSAEYGVIALGPVNVVLGASGEFTQELLATDAAGFEPSGWTYRVDEEFSNAPGRAYSVLLPAAVPEVTLAELVEVEASEGTVSWQPGGGAALPSDTVTAATAFGLSASAGAAAVYSRGDHTHGTPAAPVVGSTAGTYAAGDDPRLVGAAQKTANLSDLTSASTARSNLGLGGAAVLDVGTDAGTVAAGDDSRLSDARTPTAHAASHAAAGGDPVTVEVGQVSGLGVALDGKAALSGATFTGGVTVAGADLAVLGTGKGYRFRRGGGALDLEASGSDLVISNWSGGAFDGTQRSYLRLSADAQNCQVAGKVEFVDGLYGATRHVLDGAANTVGFFGAAAVGRPVVSGSWADGSAGESLAAALAVLGLITDSTTA</sequence>
<evidence type="ECO:0000313" key="1">
    <source>
        <dbReference type="EMBL" id="OOQ47342.1"/>
    </source>
</evidence>
<dbReference type="Proteomes" id="UP000190306">
    <property type="component" value="Chromosome"/>
</dbReference>
<keyword evidence="3" id="KW-1185">Reference proteome</keyword>
<accession>A0AAE6YDC6</accession>